<dbReference type="PIRSF" id="PIRSF005719">
    <property type="entry name" value="SMC"/>
    <property type="match status" value="1"/>
</dbReference>
<evidence type="ECO:0000313" key="5">
    <source>
        <dbReference type="WBParaSite" id="PgE027_g003_t05"/>
    </source>
</evidence>
<dbReference type="InterPro" id="IPR010935">
    <property type="entry name" value="SMC_hinge"/>
</dbReference>
<sequence length="1148" mass="132708">VVSRRERLSFVEGCGRSISAMHIKQVKISGFRSYRDATISDLSPNHNVIVGRNGSGKSNFLFAIEFVLSDKFSSLSSVRRRELFHEGIGEGATVARVSIVLDNSDRRIVTMILLMTSAGFSLSNPYYVVKQGRINELATSSDATRLRILKEVAGSEMYDTQRMRNLKSLHEASMKGAKIEFLLSSIESRLKMLQKAREDAVEFRKWDRIKRSVEYFIYENHLKEHRKKLTKLDDEREQLREVIDKVEKEMQNTQESSLSLQTEQSELENRISRVIDEKSVLLGEQMQLLEKKTELELRVGDLSKEVEQQQSARKEAQDALMKLDADIDSKQQQLNEIKSEHEALANEMAELNTYIRISDQRCEELYMKQGQTDHYETVEERDNELKKQIRLCERQVAEITDRIAEIERNLQDGEEEVQHLKQQILVVGRRIDECTDETAIVGNKIAHIRDQICQAIIRQQEAVREENNARNEVHVIEMDVVRRDGRLRGVVGKSIMSGVDSVKRILQQFRDSNRNGEYDHILNGYHGLLVDLFEYDDVYVRAIDVAAGNRLFYHVVDDDVIALQILRKVNTEDMMGEVYFFPLNRILAKPSKKIADQDGRPLIDALRYDGLFDALFRKVFGQMAVVRNLEAALRIMKSEGVSCVTFDGDQVRRGGMMSGGYLDVNRSRLGVYLVHKKLLKRKDDVEELLKNATLKVQEIMTDVDNLRMKEVALEQKAAALKDELDIGLRKKYEMSQQLRLVVDSKEPKMALYMTQKNRVREMEANKENLEKQLGTPFLSQLTAEERELLQNLQRVDDISLLEKRNNLQAEIAEMESLSHRISEIAAKVIELDEELAAYEESKRMESVGLEEYQEHQNELELRRVELLKKVDRIYMKRFDLLARVEEDLRKMRNVYPLPLHSKEYENCSLKELNGKLSEALNHLREYKVVNEAAVYQYEEANALWEEVKKNFDQNRADLKAIDDALKVLDQRKYDAIELTFRQVSKEFRLVFQKLVPGGRGSIVMRVRRTDSKRSVRPNAHRVEAFVGLSVKVSFAETADIRDVQILSGGQKTVVSLALIFAIHKIDRSPFYIFDEVDAALDAQYRQALADMIHELSKRSQFITTTFRPELIASADKCYIVNFRDKESRIEAVTEERAYGFVERTHVGH</sequence>
<evidence type="ECO:0000259" key="3">
    <source>
        <dbReference type="SMART" id="SM00968"/>
    </source>
</evidence>
<dbReference type="Proteomes" id="UP000887569">
    <property type="component" value="Unplaced"/>
</dbReference>
<dbReference type="Pfam" id="PF06470">
    <property type="entry name" value="SMC_hinge"/>
    <property type="match status" value="1"/>
</dbReference>
<accession>A0A914ZXT9</accession>
<dbReference type="Gene3D" id="1.10.287.1490">
    <property type="match status" value="1"/>
</dbReference>
<dbReference type="WBParaSite" id="PgE027_g003_t05">
    <property type="protein sequence ID" value="PgE027_g003_t05"/>
    <property type="gene ID" value="PgE027_g003"/>
</dbReference>
<dbReference type="AlphaFoldDB" id="A0A914ZXT9"/>
<name>A0A914ZXT9_PARUN</name>
<evidence type="ECO:0000313" key="4">
    <source>
        <dbReference type="Proteomes" id="UP000887569"/>
    </source>
</evidence>
<organism evidence="4 5">
    <name type="scientific">Parascaris univalens</name>
    <name type="common">Nematode worm</name>
    <dbReference type="NCBI Taxonomy" id="6257"/>
    <lineage>
        <taxon>Eukaryota</taxon>
        <taxon>Metazoa</taxon>
        <taxon>Ecdysozoa</taxon>
        <taxon>Nematoda</taxon>
        <taxon>Chromadorea</taxon>
        <taxon>Rhabditida</taxon>
        <taxon>Spirurina</taxon>
        <taxon>Ascaridomorpha</taxon>
        <taxon>Ascaridoidea</taxon>
        <taxon>Ascarididae</taxon>
        <taxon>Parascaris</taxon>
    </lineage>
</organism>
<protein>
    <submittedName>
        <fullName evidence="5">SMC hinge domain-containing protein</fullName>
    </submittedName>
</protein>
<feature type="coiled-coil region" evidence="2">
    <location>
        <begin position="752"/>
        <end position="869"/>
    </location>
</feature>
<dbReference type="InterPro" id="IPR003395">
    <property type="entry name" value="RecF/RecN/SMC_N"/>
</dbReference>
<dbReference type="GO" id="GO:0016887">
    <property type="term" value="F:ATP hydrolysis activity"/>
    <property type="evidence" value="ECO:0007669"/>
    <property type="project" value="InterPro"/>
</dbReference>
<feature type="coiled-coil region" evidence="2">
    <location>
        <begin position="675"/>
        <end position="723"/>
    </location>
</feature>
<feature type="coiled-coil region" evidence="2">
    <location>
        <begin position="222"/>
        <end position="423"/>
    </location>
</feature>
<dbReference type="GO" id="GO:0005524">
    <property type="term" value="F:ATP binding"/>
    <property type="evidence" value="ECO:0007669"/>
    <property type="project" value="InterPro"/>
</dbReference>
<dbReference type="PANTHER" id="PTHR43977">
    <property type="entry name" value="STRUCTURAL MAINTENANCE OF CHROMOSOMES PROTEIN 3"/>
    <property type="match status" value="1"/>
</dbReference>
<feature type="domain" description="SMC hinge" evidence="3">
    <location>
        <begin position="523"/>
        <end position="636"/>
    </location>
</feature>
<dbReference type="GO" id="GO:0005694">
    <property type="term" value="C:chromosome"/>
    <property type="evidence" value="ECO:0007669"/>
    <property type="project" value="InterPro"/>
</dbReference>
<evidence type="ECO:0000256" key="2">
    <source>
        <dbReference type="SAM" id="Coils"/>
    </source>
</evidence>
<keyword evidence="1 2" id="KW-0175">Coiled coil</keyword>
<dbReference type="SMART" id="SM00968">
    <property type="entry name" value="SMC_hinge"/>
    <property type="match status" value="1"/>
</dbReference>
<dbReference type="InterPro" id="IPR027417">
    <property type="entry name" value="P-loop_NTPase"/>
</dbReference>
<dbReference type="GO" id="GO:0032991">
    <property type="term" value="C:protein-containing complex"/>
    <property type="evidence" value="ECO:0007669"/>
    <property type="project" value="UniProtKB-ARBA"/>
</dbReference>
<dbReference type="Gene3D" id="1.20.1060.20">
    <property type="match status" value="1"/>
</dbReference>
<proteinExistence type="predicted"/>
<evidence type="ECO:0000256" key="1">
    <source>
        <dbReference type="ARBA" id="ARBA00023054"/>
    </source>
</evidence>
<reference evidence="5" key="1">
    <citation type="submission" date="2022-11" db="UniProtKB">
        <authorList>
            <consortium name="WormBaseParasite"/>
        </authorList>
    </citation>
    <scope>IDENTIFICATION</scope>
</reference>
<dbReference type="Gene3D" id="3.40.50.300">
    <property type="entry name" value="P-loop containing nucleotide triphosphate hydrolases"/>
    <property type="match status" value="2"/>
</dbReference>
<dbReference type="GO" id="GO:0051276">
    <property type="term" value="P:chromosome organization"/>
    <property type="evidence" value="ECO:0007669"/>
    <property type="project" value="InterPro"/>
</dbReference>
<dbReference type="Pfam" id="PF02463">
    <property type="entry name" value="SMC_N"/>
    <property type="match status" value="1"/>
</dbReference>
<dbReference type="InterPro" id="IPR036277">
    <property type="entry name" value="SMC_hinge_sf"/>
</dbReference>
<keyword evidence="4" id="KW-1185">Reference proteome</keyword>
<dbReference type="InterPro" id="IPR024704">
    <property type="entry name" value="SMC"/>
</dbReference>
<dbReference type="SUPFAM" id="SSF75553">
    <property type="entry name" value="Smc hinge domain"/>
    <property type="match status" value="1"/>
</dbReference>
<dbReference type="SUPFAM" id="SSF52540">
    <property type="entry name" value="P-loop containing nucleoside triphosphate hydrolases"/>
    <property type="match status" value="1"/>
</dbReference>
<dbReference type="Gene3D" id="3.30.70.1620">
    <property type="match status" value="1"/>
</dbReference>